<evidence type="ECO:0000256" key="6">
    <source>
        <dbReference type="ARBA" id="ARBA00023306"/>
    </source>
</evidence>
<dbReference type="GeneTree" id="ENSGT00390000016767"/>
<feature type="region of interest" description="Disordered" evidence="7">
    <location>
        <begin position="866"/>
        <end position="928"/>
    </location>
</feature>
<organism evidence="9 10">
    <name type="scientific">Paramormyrops kingsleyae</name>
    <dbReference type="NCBI Taxonomy" id="1676925"/>
    <lineage>
        <taxon>Eukaryota</taxon>
        <taxon>Metazoa</taxon>
        <taxon>Chordata</taxon>
        <taxon>Craniata</taxon>
        <taxon>Vertebrata</taxon>
        <taxon>Euteleostomi</taxon>
        <taxon>Actinopterygii</taxon>
        <taxon>Neopterygii</taxon>
        <taxon>Teleostei</taxon>
        <taxon>Osteoglossocephala</taxon>
        <taxon>Osteoglossomorpha</taxon>
        <taxon>Osteoglossiformes</taxon>
        <taxon>Mormyridae</taxon>
        <taxon>Paramormyrops</taxon>
    </lineage>
</organism>
<feature type="compositionally biased region" description="Low complexity" evidence="7">
    <location>
        <begin position="63"/>
        <end position="76"/>
    </location>
</feature>
<dbReference type="RefSeq" id="XP_023668182.1">
    <property type="nucleotide sequence ID" value="XM_023812414.2"/>
</dbReference>
<reference evidence="9" key="1">
    <citation type="submission" date="2025-05" db="UniProtKB">
        <authorList>
            <consortium name="Ensembl"/>
        </authorList>
    </citation>
    <scope>IDENTIFICATION</scope>
</reference>
<dbReference type="Gene3D" id="1.25.40.20">
    <property type="entry name" value="Ankyrin repeat-containing domain"/>
    <property type="match status" value="1"/>
</dbReference>
<dbReference type="GeneID" id="111844181"/>
<dbReference type="InterPro" id="IPR011015">
    <property type="entry name" value="LEM/LEM-like_dom_sf"/>
</dbReference>
<evidence type="ECO:0000256" key="3">
    <source>
        <dbReference type="ARBA" id="ARBA00022618"/>
    </source>
</evidence>
<dbReference type="GO" id="GO:0051301">
    <property type="term" value="P:cell division"/>
    <property type="evidence" value="ECO:0007669"/>
    <property type="project" value="UniProtKB-KW"/>
</dbReference>
<evidence type="ECO:0000256" key="4">
    <source>
        <dbReference type="ARBA" id="ARBA00022824"/>
    </source>
</evidence>
<feature type="region of interest" description="Disordered" evidence="7">
    <location>
        <begin position="758"/>
        <end position="817"/>
    </location>
</feature>
<dbReference type="KEGG" id="pki:111844181"/>
<dbReference type="SMART" id="SM00248">
    <property type="entry name" value="ANK"/>
    <property type="match status" value="2"/>
</dbReference>
<dbReference type="OrthoDB" id="7446186at2759"/>
<dbReference type="GO" id="GO:0007283">
    <property type="term" value="P:spermatogenesis"/>
    <property type="evidence" value="ECO:0007669"/>
    <property type="project" value="Ensembl"/>
</dbReference>
<dbReference type="Gene3D" id="1.10.720.40">
    <property type="match status" value="1"/>
</dbReference>
<evidence type="ECO:0000256" key="5">
    <source>
        <dbReference type="ARBA" id="ARBA00023043"/>
    </source>
</evidence>
<keyword evidence="6" id="KW-0131">Cell cycle</keyword>
<dbReference type="PANTHER" id="PTHR12349">
    <property type="entry name" value="ANKYRIN REPEAT AND LEM DOMAIN-CONTAINING PROTEIN 2"/>
    <property type="match status" value="1"/>
</dbReference>
<comment type="subcellular location">
    <subcellularLocation>
        <location evidence="1">Endoplasmic reticulum</location>
    </subcellularLocation>
</comment>
<dbReference type="Ensembl" id="ENSPKIT00000009234.1">
    <property type="protein sequence ID" value="ENSPKIP00000028454.1"/>
    <property type="gene ID" value="ENSPKIG00000010084.1"/>
</dbReference>
<dbReference type="STRING" id="1676925.ENSPKIP00000028430"/>
<dbReference type="RefSeq" id="XP_072565089.1">
    <property type="nucleotide sequence ID" value="XM_072708988.1"/>
</dbReference>
<evidence type="ECO:0000256" key="1">
    <source>
        <dbReference type="ARBA" id="ARBA00004240"/>
    </source>
</evidence>
<protein>
    <submittedName>
        <fullName evidence="9">Ankyrin repeat and LEM domain containing 2</fullName>
    </submittedName>
</protein>
<dbReference type="Pfam" id="PF00023">
    <property type="entry name" value="Ank"/>
    <property type="match status" value="1"/>
</dbReference>
<feature type="region of interest" description="Disordered" evidence="7">
    <location>
        <begin position="47"/>
        <end position="135"/>
    </location>
</feature>
<evidence type="ECO:0000259" key="8">
    <source>
        <dbReference type="PROSITE" id="PS50954"/>
    </source>
</evidence>
<dbReference type="RefSeq" id="XP_023668179.1">
    <property type="nucleotide sequence ID" value="XM_023812411.2"/>
</dbReference>
<evidence type="ECO:0000256" key="7">
    <source>
        <dbReference type="SAM" id="MobiDB-lite"/>
    </source>
</evidence>
<dbReference type="InterPro" id="IPR003887">
    <property type="entry name" value="LEM_dom"/>
</dbReference>
<dbReference type="InterPro" id="IPR056237">
    <property type="entry name" value="ANKLE2_3rd"/>
</dbReference>
<dbReference type="SMART" id="SM00540">
    <property type="entry name" value="LEM"/>
    <property type="match status" value="1"/>
</dbReference>
<dbReference type="GO" id="GO:0031468">
    <property type="term" value="P:nuclear membrane reassembly"/>
    <property type="evidence" value="ECO:0007669"/>
    <property type="project" value="UniProtKB-ARBA"/>
</dbReference>
<dbReference type="InterPro" id="IPR002110">
    <property type="entry name" value="Ankyrin_rpt"/>
</dbReference>
<keyword evidence="10" id="KW-1185">Reference proteome</keyword>
<keyword evidence="3" id="KW-0132">Cell division</keyword>
<dbReference type="GO" id="GO:0007399">
    <property type="term" value="P:nervous system development"/>
    <property type="evidence" value="ECO:0007669"/>
    <property type="project" value="UniProtKB-ARBA"/>
</dbReference>
<dbReference type="CTD" id="23141"/>
<feature type="domain" description="LEM" evidence="8">
    <location>
        <begin position="5"/>
        <end position="49"/>
    </location>
</feature>
<evidence type="ECO:0000313" key="10">
    <source>
        <dbReference type="Proteomes" id="UP000261540"/>
    </source>
</evidence>
<dbReference type="RefSeq" id="XP_023668181.1">
    <property type="nucleotide sequence ID" value="XM_023812413.2"/>
</dbReference>
<proteinExistence type="inferred from homology"/>
<dbReference type="PANTHER" id="PTHR12349:SF4">
    <property type="entry name" value="ANKYRIN REPEAT AND LEM DOMAIN-CONTAINING PROTEIN 2"/>
    <property type="match status" value="1"/>
</dbReference>
<sequence>MEAILSRLRELSADQLREEIIGAGLMCGPITATTRATFERRLARAILGNSGGTSERDGGGGATNASSTSTSSTGSAQDSQEVSRGGDFGYDLGLNPPEEEALLEKPEVSCSMQVEDMSSQAEGQDPPKTPQTSPAVYYGVCPLTEDVLARSDRVHVYTDKKEAMQAVKTMKGSRFKPFSNREDAEKFAKGICDYCPSPSKFTPCVSPGKPGLIFYRDGPSALEAETINRERANSFKSPRTQDLTAKLRKAVEKGDQAAFSELVWSNPRYLIGSGDNPTVVQEGCRYNVMHVAAKENQPGIAQLLLDTLENPDFMRLMYPDDQEAMLQKRIRYIVDLYLNTPDKAGFETPLHFACKFGCPEVVNVLCSHPVTDKNCKNKYDKKPCEVICERKHKNQEEIMQKISDYLEDRCFVPLLRATDNSLQPVIGGPWSPEPSEGVPHSLIAKLPGSPKDPVMAVRAFAGPLSPSKADEFRRVWKTPPRDRAKYFHNIRKSDPDRGAERVGRDLAHELGHPWAEYWEFLGGFVDLSTADGLRKLEEHLSQKEDAGENETSNRFKTPSPGKPKKFCNSISVGAFLDEGDDISLEEIKNRQNAALTSITAVCGKDSLKGASGGLEFHILPVSRSADLIEMAAEQDCLLSEKGLPSADKNGLCSPLSGERTQNGERIGRGGASPSLLSPISDLMVEFERMSLQDAAESRPAERWRCGAGAWRREAQDSGSTDVFHSLTRLVLSDKEEPAAPRLGGRDDVDGIDRSLSSSEEYFTPEESVEAASQRTGSAGSERPICARSRSWDHGSRDLSSSGSTYKSLESSHMSRTPAQAKKALFIEGESPTKLDREVLLAIGDRDIDAQKYPSVHKWRNMLQSFSDSEMQSWPSPTVDKSRLRLQTSTPGSPSASFLSTPGRSSPARHAASPDWASPSRHSPTGYIQRVRHKYFGEPAL</sequence>
<keyword evidence="4" id="KW-0256">Endoplasmic reticulum</keyword>
<evidence type="ECO:0000313" key="9">
    <source>
        <dbReference type="Ensembl" id="ENSPKIP00000028454.1"/>
    </source>
</evidence>
<dbReference type="InterPro" id="IPR036770">
    <property type="entry name" value="Ankyrin_rpt-contain_sf"/>
</dbReference>
<dbReference type="SUPFAM" id="SSF63451">
    <property type="entry name" value="LEM domain"/>
    <property type="match status" value="1"/>
</dbReference>
<comment type="similarity">
    <text evidence="2">Belongs to the ANKLE2 family.</text>
</comment>
<dbReference type="AlphaFoldDB" id="A0A3B3SCG8"/>
<dbReference type="Pfam" id="PF03020">
    <property type="entry name" value="LEM"/>
    <property type="match status" value="1"/>
</dbReference>
<feature type="compositionally biased region" description="Polar residues" evidence="7">
    <location>
        <begin position="110"/>
        <end position="122"/>
    </location>
</feature>
<dbReference type="Pfam" id="PF24567">
    <property type="entry name" value="ANKLE2_3rd"/>
    <property type="match status" value="1"/>
</dbReference>
<feature type="compositionally biased region" description="Polar residues" evidence="7">
    <location>
        <begin position="866"/>
        <end position="875"/>
    </location>
</feature>
<accession>A0A3B3SCG8</accession>
<dbReference type="SUPFAM" id="SSF48403">
    <property type="entry name" value="Ankyrin repeat"/>
    <property type="match status" value="1"/>
</dbReference>
<evidence type="ECO:0000256" key="2">
    <source>
        <dbReference type="ARBA" id="ARBA00007597"/>
    </source>
</evidence>
<dbReference type="GO" id="GO:0061351">
    <property type="term" value="P:neural precursor cell proliferation"/>
    <property type="evidence" value="ECO:0007669"/>
    <property type="project" value="Ensembl"/>
</dbReference>
<dbReference type="GO" id="GO:0005783">
    <property type="term" value="C:endoplasmic reticulum"/>
    <property type="evidence" value="ECO:0007669"/>
    <property type="project" value="UniProtKB-SubCell"/>
</dbReference>
<name>A0A3B3SCG8_9TELE</name>
<feature type="region of interest" description="Disordered" evidence="7">
    <location>
        <begin position="540"/>
        <end position="562"/>
    </location>
</feature>
<dbReference type="Proteomes" id="UP000261540">
    <property type="component" value="Unplaced"/>
</dbReference>
<dbReference type="GO" id="GO:0051721">
    <property type="term" value="F:protein phosphatase 2A binding"/>
    <property type="evidence" value="ECO:0007669"/>
    <property type="project" value="TreeGrafter"/>
</dbReference>
<feature type="compositionally biased region" description="Polar residues" evidence="7">
    <location>
        <begin position="797"/>
        <end position="817"/>
    </location>
</feature>
<keyword evidence="5" id="KW-0040">ANK repeat</keyword>
<dbReference type="Ensembl" id="ENSPKIT00000009210.1">
    <property type="protein sequence ID" value="ENSPKIP00000028430.1"/>
    <property type="gene ID" value="ENSPKIG00000010084.1"/>
</dbReference>
<dbReference type="PROSITE" id="PS50954">
    <property type="entry name" value="LEM"/>
    <property type="match status" value="1"/>
</dbReference>
<feature type="compositionally biased region" description="Polar residues" evidence="7">
    <location>
        <begin position="884"/>
        <end position="903"/>
    </location>
</feature>
<dbReference type="FunFam" id="1.25.40.20:FF:000072">
    <property type="entry name" value="Ankyrin repeat and LEM domain containing 2"/>
    <property type="match status" value="1"/>
</dbReference>